<dbReference type="Pfam" id="PF06985">
    <property type="entry name" value="HET"/>
    <property type="match status" value="1"/>
</dbReference>
<dbReference type="PANTHER" id="PTHR33112:SF14">
    <property type="entry name" value="HETEROKARYON INCOMPATIBILITY DOMAIN-CONTAINING PROTEIN"/>
    <property type="match status" value="1"/>
</dbReference>
<sequence>MRPPSSSYPLSFSPESLAMGYRIYESSLASLTNTTVDISFAATPGRYRLINCARYIEEGVLCIEEFTDLSTTTYSAISYLWRGNPIDPSRTDESSGAFSVKGAEDGDPVNIEVLSHACTASLLESADYLWLDRLCIIQTNRDDKAWQIQRMYGIYQCCKTCLILPGGIGQLVTIEDETEWITRAWTLQEATAPSRSLVLFAWEGSPGRWEGWEGGVKGTVIDVVPEKSAVVLLRDMLNACFYPMALTWHPADGSPSRDDLSPSILGSYGDSALGSLMWALDAEDSESQSVAVWRCALLRASSRPVDMVLSIMGIFGIALDARLFHKDDRIGATIALAREILCNGGKPAWLAISLDIPPSRVLSAFPEFPHTDVTGEVAWQASSDNDETSSAALTVLPEDWVRDIPGGSMDEEGYLTITNKAAPVLFTGQSYDKRHTTFARNNNDIDVVPTSGVLRVTSTDGKVWDISISKEVPSHDERLGQTFVLFLGSTCKFPRDPVYQPAPPLGGITLPETSPLRAVILEEHQPERFHRTSVLTLPEEPFRSIIDSWRVYTFAIGGPEPLRGSAL</sequence>
<dbReference type="PANTHER" id="PTHR33112">
    <property type="entry name" value="DOMAIN PROTEIN, PUTATIVE-RELATED"/>
    <property type="match status" value="1"/>
</dbReference>
<comment type="caution">
    <text evidence="2">The sequence shown here is derived from an EMBL/GenBank/DDBJ whole genome shotgun (WGS) entry which is preliminary data.</text>
</comment>
<gene>
    <name evidence="2" type="ORF">VKT23_011164</name>
</gene>
<name>A0ABR1JA07_9AGAR</name>
<dbReference type="Proteomes" id="UP001498398">
    <property type="component" value="Unassembled WGS sequence"/>
</dbReference>
<proteinExistence type="predicted"/>
<reference evidence="2 3" key="1">
    <citation type="submission" date="2024-01" db="EMBL/GenBank/DDBJ databases">
        <title>A draft genome for the cacao thread blight pathogen Marasmiellus scandens.</title>
        <authorList>
            <person name="Baruah I.K."/>
            <person name="Leung J."/>
            <person name="Bukari Y."/>
            <person name="Amoako-Attah I."/>
            <person name="Meinhardt L.W."/>
            <person name="Bailey B.A."/>
            <person name="Cohen S.P."/>
        </authorList>
    </citation>
    <scope>NUCLEOTIDE SEQUENCE [LARGE SCALE GENOMIC DNA]</scope>
    <source>
        <strain evidence="2 3">GH-19</strain>
    </source>
</reference>
<feature type="domain" description="Heterokaryon incompatibility" evidence="1">
    <location>
        <begin position="74"/>
        <end position="164"/>
    </location>
</feature>
<accession>A0ABR1JA07</accession>
<evidence type="ECO:0000313" key="2">
    <source>
        <dbReference type="EMBL" id="KAK7455291.1"/>
    </source>
</evidence>
<dbReference type="EMBL" id="JBANRG010000023">
    <property type="protein sequence ID" value="KAK7455291.1"/>
    <property type="molecule type" value="Genomic_DNA"/>
</dbReference>
<keyword evidence="3" id="KW-1185">Reference proteome</keyword>
<organism evidence="2 3">
    <name type="scientific">Marasmiellus scandens</name>
    <dbReference type="NCBI Taxonomy" id="2682957"/>
    <lineage>
        <taxon>Eukaryota</taxon>
        <taxon>Fungi</taxon>
        <taxon>Dikarya</taxon>
        <taxon>Basidiomycota</taxon>
        <taxon>Agaricomycotina</taxon>
        <taxon>Agaricomycetes</taxon>
        <taxon>Agaricomycetidae</taxon>
        <taxon>Agaricales</taxon>
        <taxon>Marasmiineae</taxon>
        <taxon>Omphalotaceae</taxon>
        <taxon>Marasmiellus</taxon>
    </lineage>
</organism>
<protein>
    <recommendedName>
        <fullName evidence="1">Heterokaryon incompatibility domain-containing protein</fullName>
    </recommendedName>
</protein>
<evidence type="ECO:0000313" key="3">
    <source>
        <dbReference type="Proteomes" id="UP001498398"/>
    </source>
</evidence>
<dbReference type="InterPro" id="IPR010730">
    <property type="entry name" value="HET"/>
</dbReference>
<evidence type="ECO:0000259" key="1">
    <source>
        <dbReference type="Pfam" id="PF06985"/>
    </source>
</evidence>